<dbReference type="AlphaFoldDB" id="A0A4Y2K7V3"/>
<dbReference type="OrthoDB" id="10521021at2759"/>
<sequence>MGLDFVLSSTGGMGPELAHETLESKFCVSLLNANDAFFIIEDLWVQIVISVNRPSYYSPRSYGTTPSYSSYSKPSYTPSSSKYGSSYITPSREKSVDRSTGYTSDYGKSGYTSDYGKSGYSSDRNRVGYTSDYNAKPSTNYSSYTSPSSYGYGRSVSRQNSITGSDRLSRQNSLSGNENLSRQNSISGSLSRQNSISGRDNSYRRDSYGALKNGTYGGYSRSQSREEVTPKVNGISNSDSKSRVSCKAPADFTTDESESEEEEEETESDESDLEPDETILVTRGTSPIREVTNGTTGSNKIAVTSKEKIKINIRELDNNGIYELAEEHNQELTTEELMEESLTEEEEVTTK</sequence>
<protein>
    <submittedName>
        <fullName evidence="2">Uncharacterized protein</fullName>
    </submittedName>
</protein>
<evidence type="ECO:0000313" key="3">
    <source>
        <dbReference type="Proteomes" id="UP000499080"/>
    </source>
</evidence>
<feature type="compositionally biased region" description="Acidic residues" evidence="1">
    <location>
        <begin position="253"/>
        <end position="277"/>
    </location>
</feature>
<name>A0A4Y2K7V3_ARAVE</name>
<evidence type="ECO:0000313" key="2">
    <source>
        <dbReference type="EMBL" id="GBM97968.1"/>
    </source>
</evidence>
<comment type="caution">
    <text evidence="2">The sequence shown here is derived from an EMBL/GenBank/DDBJ whole genome shotgun (WGS) entry which is preliminary data.</text>
</comment>
<evidence type="ECO:0000256" key="1">
    <source>
        <dbReference type="SAM" id="MobiDB-lite"/>
    </source>
</evidence>
<feature type="region of interest" description="Disordered" evidence="1">
    <location>
        <begin position="330"/>
        <end position="351"/>
    </location>
</feature>
<feature type="compositionally biased region" description="Low complexity" evidence="1">
    <location>
        <begin position="59"/>
        <end position="90"/>
    </location>
</feature>
<gene>
    <name evidence="2" type="ORF">AVEN_208078_1</name>
</gene>
<feature type="compositionally biased region" description="Acidic residues" evidence="1">
    <location>
        <begin position="333"/>
        <end position="351"/>
    </location>
</feature>
<feature type="region of interest" description="Disordered" evidence="1">
    <location>
        <begin position="59"/>
        <end position="296"/>
    </location>
</feature>
<proteinExistence type="predicted"/>
<dbReference type="EMBL" id="BGPR01004283">
    <property type="protein sequence ID" value="GBM97968.1"/>
    <property type="molecule type" value="Genomic_DNA"/>
</dbReference>
<accession>A0A4Y2K7V3</accession>
<reference evidence="2 3" key="1">
    <citation type="journal article" date="2019" name="Sci. Rep.">
        <title>Orb-weaving spider Araneus ventricosus genome elucidates the spidroin gene catalogue.</title>
        <authorList>
            <person name="Kono N."/>
            <person name="Nakamura H."/>
            <person name="Ohtoshi R."/>
            <person name="Moran D.A.P."/>
            <person name="Shinohara A."/>
            <person name="Yoshida Y."/>
            <person name="Fujiwara M."/>
            <person name="Mori M."/>
            <person name="Tomita M."/>
            <person name="Arakawa K."/>
        </authorList>
    </citation>
    <scope>NUCLEOTIDE SEQUENCE [LARGE SCALE GENOMIC DNA]</scope>
</reference>
<dbReference type="Proteomes" id="UP000499080">
    <property type="component" value="Unassembled WGS sequence"/>
</dbReference>
<feature type="compositionally biased region" description="Polar residues" evidence="1">
    <location>
        <begin position="156"/>
        <end position="200"/>
    </location>
</feature>
<feature type="compositionally biased region" description="Low complexity" evidence="1">
    <location>
        <begin position="137"/>
        <end position="155"/>
    </location>
</feature>
<keyword evidence="3" id="KW-1185">Reference proteome</keyword>
<organism evidence="2 3">
    <name type="scientific">Araneus ventricosus</name>
    <name type="common">Orbweaver spider</name>
    <name type="synonym">Epeira ventricosa</name>
    <dbReference type="NCBI Taxonomy" id="182803"/>
    <lineage>
        <taxon>Eukaryota</taxon>
        <taxon>Metazoa</taxon>
        <taxon>Ecdysozoa</taxon>
        <taxon>Arthropoda</taxon>
        <taxon>Chelicerata</taxon>
        <taxon>Arachnida</taxon>
        <taxon>Araneae</taxon>
        <taxon>Araneomorphae</taxon>
        <taxon>Entelegynae</taxon>
        <taxon>Araneoidea</taxon>
        <taxon>Araneidae</taxon>
        <taxon>Araneus</taxon>
    </lineage>
</organism>